<evidence type="ECO:0000256" key="4">
    <source>
        <dbReference type="ARBA" id="ARBA00023143"/>
    </source>
</evidence>
<keyword evidence="5" id="KW-0964">Secreted</keyword>
<comment type="subunit">
    <text evidence="2 5">Homopentamer.</text>
</comment>
<protein>
    <recommendedName>
        <fullName evidence="5">Flagellar hook-associated protein 2</fullName>
        <shortName evidence="5">HAP2</shortName>
    </recommendedName>
    <alternativeName>
        <fullName evidence="5">Flagellar cap protein</fullName>
    </alternativeName>
</protein>
<evidence type="ECO:0000259" key="7">
    <source>
        <dbReference type="Pfam" id="PF07195"/>
    </source>
</evidence>
<dbReference type="Pfam" id="PF07195">
    <property type="entry name" value="FliD_C"/>
    <property type="match status" value="1"/>
</dbReference>
<dbReference type="RefSeq" id="WP_088768664.1">
    <property type="nucleotide sequence ID" value="NZ_CP022133.1"/>
</dbReference>
<accession>A0ABM6LUN3</accession>
<evidence type="ECO:0000313" key="8">
    <source>
        <dbReference type="EMBL" id="ASG66289.1"/>
    </source>
</evidence>
<comment type="subcellular location">
    <subcellularLocation>
        <location evidence="5">Secreted</location>
    </subcellularLocation>
    <subcellularLocation>
        <location evidence="5">Bacterial flagellum</location>
    </subcellularLocation>
</comment>
<dbReference type="InterPro" id="IPR010810">
    <property type="entry name" value="Flagellin_hook_IN_motif"/>
</dbReference>
<keyword evidence="8" id="KW-0969">Cilium</keyword>
<evidence type="ECO:0000256" key="2">
    <source>
        <dbReference type="ARBA" id="ARBA00011255"/>
    </source>
</evidence>
<proteinExistence type="inferred from homology"/>
<dbReference type="PANTHER" id="PTHR30288:SF0">
    <property type="entry name" value="FLAGELLAR HOOK-ASSOCIATED PROTEIN 2"/>
    <property type="match status" value="1"/>
</dbReference>
<evidence type="ECO:0000259" key="6">
    <source>
        <dbReference type="Pfam" id="PF02465"/>
    </source>
</evidence>
<name>A0ABM6LUN3_9GAMM</name>
<keyword evidence="3" id="KW-0175">Coiled coil</keyword>
<dbReference type="InterPro" id="IPR040026">
    <property type="entry name" value="FliD"/>
</dbReference>
<sequence length="470" mass="50385">MPLFTSAGVGSGLDLESIISSTLQATNQPKQAQFQRQESRYETELSALGAVKSALSKFDDVVNKLSDSDLFDKRVANLTQPESGDLISFSSTDNSTNGSFDVEVIALAQGSRALSANGAFSSSEQVINTTESTLSFAAGDKSFDLTIAANSTLEDIRQQINDSADNFGVTANIINTGTEAKLVFNSNVTGTGNDLSVTNDNAELDALSTQAFGGGAGGMSIAAEDQASDAQIKIDGIVATNDSNTFTDVIQGSTITALKKSENNETTQVDIARDREGVRKLIDEFVSAYNGVVDIMDKATAFDASSGNSAPLNGDSLVRGLKNQMVNVLTSNVEGAGDFSNLFDIGLSLNEDGKLEKNNLVRSVDEAMDQDFNAFGKIFSNESGIASRFESLMDNYIESRGAITFREESLNQNLDRLEEDRLDHDYRMQQMEARLREKYSGLDVMLAQMQSTQSFLSAQLGNLPGFGGKE</sequence>
<keyword evidence="8" id="KW-0966">Cell projection</keyword>
<dbReference type="Proteomes" id="UP000197717">
    <property type="component" value="Chromosome"/>
</dbReference>
<reference evidence="8 9" key="1">
    <citation type="submission" date="2017-06" db="EMBL/GenBank/DDBJ databases">
        <title>Complete genome sequence of Idiomarina piscisalsi strain 10PY1A isolated from soil of Soudi Arabia.</title>
        <authorList>
            <person name="Kim M.-C."/>
            <person name="Jung B.K."/>
            <person name="Budiyanto F."/>
            <person name="Nzila A."/>
            <person name="Shin J.-H."/>
        </authorList>
    </citation>
    <scope>NUCLEOTIDE SEQUENCE [LARGE SCALE GENOMIC DNA]</scope>
    <source>
        <strain evidence="8 9">10PY1A</strain>
    </source>
</reference>
<evidence type="ECO:0000256" key="1">
    <source>
        <dbReference type="ARBA" id="ARBA00009764"/>
    </source>
</evidence>
<gene>
    <name evidence="8" type="ORF">CEW91_09125</name>
</gene>
<dbReference type="InterPro" id="IPR010809">
    <property type="entry name" value="FliD_C"/>
</dbReference>
<keyword evidence="4 5" id="KW-0975">Bacterial flagellum</keyword>
<evidence type="ECO:0000256" key="5">
    <source>
        <dbReference type="RuleBase" id="RU362066"/>
    </source>
</evidence>
<evidence type="ECO:0000256" key="3">
    <source>
        <dbReference type="ARBA" id="ARBA00023054"/>
    </source>
</evidence>
<dbReference type="Pfam" id="PF07196">
    <property type="entry name" value="Flagellin_IN"/>
    <property type="match status" value="1"/>
</dbReference>
<dbReference type="Pfam" id="PF02465">
    <property type="entry name" value="FliD_N"/>
    <property type="match status" value="1"/>
</dbReference>
<keyword evidence="9" id="KW-1185">Reference proteome</keyword>
<comment type="similarity">
    <text evidence="1 5">Belongs to the FliD family.</text>
</comment>
<keyword evidence="8" id="KW-0282">Flagellum</keyword>
<feature type="domain" description="Flagellar hook-associated protein 2 N-terminal" evidence="6">
    <location>
        <begin position="11"/>
        <end position="110"/>
    </location>
</feature>
<comment type="function">
    <text evidence="5">Required for morphogenesis and for the elongation of the flagellar filament by facilitating polymerization of the flagellin monomers at the tip of growing filament. Forms a capping structure, which prevents flagellin subunits (transported through the central channel of the flagellum) from leaking out without polymerization at the distal end.</text>
</comment>
<evidence type="ECO:0000313" key="9">
    <source>
        <dbReference type="Proteomes" id="UP000197717"/>
    </source>
</evidence>
<dbReference type="PANTHER" id="PTHR30288">
    <property type="entry name" value="FLAGELLAR CAP/ASSEMBLY PROTEIN FLID"/>
    <property type="match status" value="1"/>
</dbReference>
<dbReference type="EMBL" id="CP022133">
    <property type="protein sequence ID" value="ASG66289.1"/>
    <property type="molecule type" value="Genomic_DNA"/>
</dbReference>
<feature type="domain" description="Flagellar hook-associated protein 2 C-terminal" evidence="7">
    <location>
        <begin position="227"/>
        <end position="451"/>
    </location>
</feature>
<organism evidence="8 9">
    <name type="scientific">Idiomarina piscisalsi</name>
    <dbReference type="NCBI Taxonomy" id="1096243"/>
    <lineage>
        <taxon>Bacteria</taxon>
        <taxon>Pseudomonadati</taxon>
        <taxon>Pseudomonadota</taxon>
        <taxon>Gammaproteobacteria</taxon>
        <taxon>Alteromonadales</taxon>
        <taxon>Idiomarinaceae</taxon>
        <taxon>Idiomarina</taxon>
    </lineage>
</organism>
<dbReference type="InterPro" id="IPR003481">
    <property type="entry name" value="FliD_N"/>
</dbReference>